<protein>
    <submittedName>
        <fullName evidence="1">Uncharacterized protein</fullName>
    </submittedName>
</protein>
<organism evidence="1 2">
    <name type="scientific">Rhodopseudomonas palustris</name>
    <dbReference type="NCBI Taxonomy" id="1076"/>
    <lineage>
        <taxon>Bacteria</taxon>
        <taxon>Pseudomonadati</taxon>
        <taxon>Pseudomonadota</taxon>
        <taxon>Alphaproteobacteria</taxon>
        <taxon>Hyphomicrobiales</taxon>
        <taxon>Nitrobacteraceae</taxon>
        <taxon>Rhodopseudomonas</taxon>
    </lineage>
</organism>
<proteinExistence type="predicted"/>
<sequence length="75" mass="8085">MMLTPGAITERMVIKTAVQIQTTASPGLSESGGILERRGEMWWGTKSGTVESPIRARFVPDSFQSLKCDVGCVAL</sequence>
<evidence type="ECO:0000313" key="2">
    <source>
        <dbReference type="Proteomes" id="UP000032515"/>
    </source>
</evidence>
<dbReference type="AlphaFoldDB" id="A0A0D7ENL2"/>
<dbReference type="PATRIC" id="fig|1076.23.peg.2791"/>
<evidence type="ECO:0000313" key="1">
    <source>
        <dbReference type="EMBL" id="KIZ42155.1"/>
    </source>
</evidence>
<dbReference type="EMBL" id="JXXE01000267">
    <property type="protein sequence ID" value="KIZ42155.1"/>
    <property type="molecule type" value="Genomic_DNA"/>
</dbReference>
<gene>
    <name evidence="1" type="ORF">OO17_13425</name>
</gene>
<reference evidence="1 2" key="1">
    <citation type="submission" date="2014-11" db="EMBL/GenBank/DDBJ databases">
        <title>Genomics and ecophysiology of heterotrophic nitrogen fixing bacteria isolated from estuarine surface water.</title>
        <authorList>
            <person name="Bentzon-Tilia M."/>
            <person name="Severin I."/>
            <person name="Hansen L.H."/>
            <person name="Riemann L."/>
        </authorList>
    </citation>
    <scope>NUCLEOTIDE SEQUENCE [LARGE SCALE GENOMIC DNA]</scope>
    <source>
        <strain evidence="1 2">BAL398</strain>
    </source>
</reference>
<comment type="caution">
    <text evidence="1">The sequence shown here is derived from an EMBL/GenBank/DDBJ whole genome shotgun (WGS) entry which is preliminary data.</text>
</comment>
<dbReference type="Proteomes" id="UP000032515">
    <property type="component" value="Unassembled WGS sequence"/>
</dbReference>
<name>A0A0D7ENL2_RHOPL</name>
<accession>A0A0D7ENL2</accession>